<accession>A0ABQ5Q5R6</accession>
<comment type="caution">
    <text evidence="1">The sequence shown here is derived from an EMBL/GenBank/DDBJ whole genome shotgun (WGS) entry which is preliminary data.</text>
</comment>
<dbReference type="Proteomes" id="UP001165089">
    <property type="component" value="Unassembled WGS sequence"/>
</dbReference>
<dbReference type="SUPFAM" id="SSF50969">
    <property type="entry name" value="YVTN repeat-like/Quinoprotein amine dehydrogenase"/>
    <property type="match status" value="1"/>
</dbReference>
<dbReference type="EMBL" id="BSDD01000002">
    <property type="protein sequence ID" value="GLH69671.1"/>
    <property type="molecule type" value="Genomic_DNA"/>
</dbReference>
<proteinExistence type="predicted"/>
<dbReference type="InterPro" id="IPR011044">
    <property type="entry name" value="Quino_amine_DH_bsu"/>
</dbReference>
<organism evidence="1 2">
    <name type="scientific">Geothrix rubra</name>
    <dbReference type="NCBI Taxonomy" id="2927977"/>
    <lineage>
        <taxon>Bacteria</taxon>
        <taxon>Pseudomonadati</taxon>
        <taxon>Acidobacteriota</taxon>
        <taxon>Holophagae</taxon>
        <taxon>Holophagales</taxon>
        <taxon>Holophagaceae</taxon>
        <taxon>Geothrix</taxon>
    </lineage>
</organism>
<keyword evidence="2" id="KW-1185">Reference proteome</keyword>
<name>A0ABQ5Q5R6_9BACT</name>
<reference evidence="1 2" key="1">
    <citation type="journal article" date="2023" name="Antonie Van Leeuwenhoek">
        <title>Mesoterricola silvestris gen. nov., sp. nov., Mesoterricola sediminis sp. nov., Geothrix oryzae sp. nov., Geothrix edaphica sp. nov., Geothrix rubra sp. nov., and Geothrix limicola sp. nov., six novel members of Acidobacteriota isolated from soils.</title>
        <authorList>
            <person name="Itoh H."/>
            <person name="Sugisawa Y."/>
            <person name="Mise K."/>
            <person name="Xu Z."/>
            <person name="Kuniyasu M."/>
            <person name="Ushijima N."/>
            <person name="Kawano K."/>
            <person name="Kobayashi E."/>
            <person name="Shiratori Y."/>
            <person name="Masuda Y."/>
            <person name="Senoo K."/>
        </authorList>
    </citation>
    <scope>NUCLEOTIDE SEQUENCE [LARGE SCALE GENOMIC DNA]</scope>
    <source>
        <strain evidence="1 2">Red803</strain>
    </source>
</reference>
<evidence type="ECO:0000313" key="1">
    <source>
        <dbReference type="EMBL" id="GLH69671.1"/>
    </source>
</evidence>
<sequence length="379" mass="38565">MRLPFVPSAQPSPARAARFRKAVLVAGFASLLLGLGVQLGCAGASAGASPSPTDVYVAGDESNGQVLVAKYWKNGTAVALTNGAHNARAFAIAVSGQDVYVAGGESNERVDVAMVWKNGTPVALTDGTNQAFAVGLAVSGADVYVTGYECDPSRYGVAVAKVWKNGVPTALTDGSGMAQANAVAIDGADVHVAGWEYQVNQIDPSTWLFSAQAVYWKNGLKTTLTNVSRGGGALGITLSGGDVYVSGNEFVHGLGIAHVWKNGQATALTDGSRGADAAGVAVADGIVYAPGSENAASGLPVAMLWKDAAPTVLASARYPSFANGVALSPTGSSVFVVGTVYGPAAATATYWQDGQRHDLTDGTADAEANAITVVRRPLF</sequence>
<evidence type="ECO:0000313" key="2">
    <source>
        <dbReference type="Proteomes" id="UP001165089"/>
    </source>
</evidence>
<protein>
    <submittedName>
        <fullName evidence="1">Uncharacterized protein</fullName>
    </submittedName>
</protein>
<dbReference type="RefSeq" id="WP_285723685.1">
    <property type="nucleotide sequence ID" value="NZ_BSDD01000002.1"/>
</dbReference>
<gene>
    <name evidence="1" type="ORF">GETHPA_12040</name>
</gene>